<accession>X0Z9V4</accession>
<dbReference type="AlphaFoldDB" id="X0Z9V4"/>
<dbReference type="Pfam" id="PF19313">
    <property type="entry name" value="DUF5916"/>
    <property type="match status" value="1"/>
</dbReference>
<dbReference type="InterPro" id="IPR045670">
    <property type="entry name" value="DUF5916"/>
</dbReference>
<dbReference type="SUPFAM" id="SSF49344">
    <property type="entry name" value="CBD9-like"/>
    <property type="match status" value="1"/>
</dbReference>
<dbReference type="Gene3D" id="2.60.40.1190">
    <property type="match status" value="1"/>
</dbReference>
<organism evidence="2">
    <name type="scientific">marine sediment metagenome</name>
    <dbReference type="NCBI Taxonomy" id="412755"/>
    <lineage>
        <taxon>unclassified sequences</taxon>
        <taxon>metagenomes</taxon>
        <taxon>ecological metagenomes</taxon>
    </lineage>
</organism>
<feature type="non-terminal residue" evidence="2">
    <location>
        <position position="499"/>
    </location>
</feature>
<evidence type="ECO:0000259" key="1">
    <source>
        <dbReference type="Pfam" id="PF19313"/>
    </source>
</evidence>
<dbReference type="EMBL" id="BART01006062">
    <property type="protein sequence ID" value="GAG57178.1"/>
    <property type="molecule type" value="Genomic_DNA"/>
</dbReference>
<feature type="domain" description="DUF5916" evidence="1">
    <location>
        <begin position="236"/>
        <end position="432"/>
    </location>
</feature>
<dbReference type="CDD" id="cd09618">
    <property type="entry name" value="CBM9_like_2"/>
    <property type="match status" value="1"/>
</dbReference>
<gene>
    <name evidence="2" type="ORF">S01H4_13782</name>
</gene>
<proteinExistence type="predicted"/>
<sequence>MKALLFTILFLVSSKFLFGIDPDSLKIKNDDVKIYAKRLSSPIHIDGKLIEPVWQQIKGFEDFIQLEPIEGVLPSERTVVKIAYDDNALYIGARMFDSSPDSIIARLSRRDNLEDSDFFAIGLDPYHDKRSGYFFVLNAAGVLVDGVLFNDTYDDDSWNAVWEGEATIDGLGWTAEMRIPFSQLKFNKSNLNVWGINYRRSIARKNENDYLVFIPKTENGFVSHFAELHGMNDLVPPSQIEIFPYVTVRAEYVKTDDGDPFNYGSNYVPGAGLDFKTSVGTGLTLNGTINPDFGQVEIDPAVINLSDVEVFFPERRPFFIEGSSIFDFGRGGAQNYWGFNWGNPDFFYSRRIGRDPQGSVPDADYTDYPTGTHIIGAAKLTGKLGNSWNFGTIQSLTKREYARWHMDGIASRAEVEPLAYYGVIRVQNEINKGNQGLGVISTLALRDFKEPQLEDEFNRSSFSVGLDGWTFLDSSKTWVLAGWTGLSNITGNTQQIINI</sequence>
<evidence type="ECO:0000313" key="2">
    <source>
        <dbReference type="EMBL" id="GAG57178.1"/>
    </source>
</evidence>
<comment type="caution">
    <text evidence="2">The sequence shown here is derived from an EMBL/GenBank/DDBJ whole genome shotgun (WGS) entry which is preliminary data.</text>
</comment>
<name>X0Z9V4_9ZZZZ</name>
<protein>
    <recommendedName>
        <fullName evidence="1">DUF5916 domain-containing protein</fullName>
    </recommendedName>
</protein>
<reference evidence="2" key="1">
    <citation type="journal article" date="2014" name="Front. Microbiol.">
        <title>High frequency of phylogenetically diverse reductive dehalogenase-homologous genes in deep subseafloor sedimentary metagenomes.</title>
        <authorList>
            <person name="Kawai M."/>
            <person name="Futagami T."/>
            <person name="Toyoda A."/>
            <person name="Takaki Y."/>
            <person name="Nishi S."/>
            <person name="Hori S."/>
            <person name="Arai W."/>
            <person name="Tsubouchi T."/>
            <person name="Morono Y."/>
            <person name="Uchiyama I."/>
            <person name="Ito T."/>
            <person name="Fujiyama A."/>
            <person name="Inagaki F."/>
            <person name="Takami H."/>
        </authorList>
    </citation>
    <scope>NUCLEOTIDE SEQUENCE</scope>
    <source>
        <strain evidence="2">Expedition CK06-06</strain>
    </source>
</reference>